<dbReference type="RefSeq" id="WP_145061718.1">
    <property type="nucleotide sequence ID" value="NZ_CP036287.1"/>
</dbReference>
<sequence length="229" mass="25718">MPSPRPADRSGLLESAFKPNADASWIWTLAQREPGQVAQRLAEHDSIHLQAGTALRLRERFQILDSERVFRKACVLVALGAAETSGDPPPEESMRAWFEERIDDAVRDCLDADEMAQRDGLPCAEDLAHYEFFTKTCFVIPENSLFVSLNFNRLPEDCRRSFFALFIDHCSVAEALEMGLGPEDRLRDNARRALDAAAGIDPRAPSWRDVQDDTIGPWWAQEDAFDGAP</sequence>
<keyword evidence="2" id="KW-1185">Reference proteome</keyword>
<dbReference type="AlphaFoldDB" id="A0A518BE63"/>
<dbReference type="EMBL" id="CP036287">
    <property type="protein sequence ID" value="QDU65270.1"/>
    <property type="molecule type" value="Genomic_DNA"/>
</dbReference>
<evidence type="ECO:0000313" key="1">
    <source>
        <dbReference type="EMBL" id="QDU65270.1"/>
    </source>
</evidence>
<evidence type="ECO:0000313" key="2">
    <source>
        <dbReference type="Proteomes" id="UP000316921"/>
    </source>
</evidence>
<gene>
    <name evidence="1" type="ORF">Pla133_03340</name>
</gene>
<proteinExistence type="predicted"/>
<organism evidence="1 2">
    <name type="scientific">Engelhardtia mirabilis</name>
    <dbReference type="NCBI Taxonomy" id="2528011"/>
    <lineage>
        <taxon>Bacteria</taxon>
        <taxon>Pseudomonadati</taxon>
        <taxon>Planctomycetota</taxon>
        <taxon>Planctomycetia</taxon>
        <taxon>Planctomycetia incertae sedis</taxon>
        <taxon>Engelhardtia</taxon>
    </lineage>
</organism>
<dbReference type="KEGG" id="pbap:Pla133_03340"/>
<accession>A0A518BE63</accession>
<protein>
    <submittedName>
        <fullName evidence="1">Uncharacterized protein</fullName>
    </submittedName>
</protein>
<dbReference type="Proteomes" id="UP000316921">
    <property type="component" value="Chromosome"/>
</dbReference>
<name>A0A518BE63_9BACT</name>
<reference evidence="1 2" key="1">
    <citation type="submission" date="2019-02" db="EMBL/GenBank/DDBJ databases">
        <title>Deep-cultivation of Planctomycetes and their phenomic and genomic characterization uncovers novel biology.</title>
        <authorList>
            <person name="Wiegand S."/>
            <person name="Jogler M."/>
            <person name="Boedeker C."/>
            <person name="Pinto D."/>
            <person name="Vollmers J."/>
            <person name="Rivas-Marin E."/>
            <person name="Kohn T."/>
            <person name="Peeters S.H."/>
            <person name="Heuer A."/>
            <person name="Rast P."/>
            <person name="Oberbeckmann S."/>
            <person name="Bunk B."/>
            <person name="Jeske O."/>
            <person name="Meyerdierks A."/>
            <person name="Storesund J.E."/>
            <person name="Kallscheuer N."/>
            <person name="Luecker S."/>
            <person name="Lage O.M."/>
            <person name="Pohl T."/>
            <person name="Merkel B.J."/>
            <person name="Hornburger P."/>
            <person name="Mueller R.-W."/>
            <person name="Bruemmer F."/>
            <person name="Labrenz M."/>
            <person name="Spormann A.M."/>
            <person name="Op den Camp H."/>
            <person name="Overmann J."/>
            <person name="Amann R."/>
            <person name="Jetten M.S.M."/>
            <person name="Mascher T."/>
            <person name="Medema M.H."/>
            <person name="Devos D.P."/>
            <person name="Kaster A.-K."/>
            <person name="Ovreas L."/>
            <person name="Rohde M."/>
            <person name="Galperin M.Y."/>
            <person name="Jogler C."/>
        </authorList>
    </citation>
    <scope>NUCLEOTIDE SEQUENCE [LARGE SCALE GENOMIC DNA]</scope>
    <source>
        <strain evidence="1 2">Pla133</strain>
    </source>
</reference>